<dbReference type="Gene3D" id="3.90.550.10">
    <property type="entry name" value="Spore Coat Polysaccharide Biosynthesis Protein SpsA, Chain A"/>
    <property type="match status" value="1"/>
</dbReference>
<dbReference type="EMBL" id="JAGPXC010000010">
    <property type="protein sequence ID" value="KAH6646119.1"/>
    <property type="molecule type" value="Genomic_DNA"/>
</dbReference>
<keyword evidence="3" id="KW-0808">Transferase</keyword>
<comment type="caution">
    <text evidence="6">The sequence shown here is derived from an EMBL/GenBank/DDBJ whole genome shotgun (WGS) entry which is preliminary data.</text>
</comment>
<dbReference type="AlphaFoldDB" id="A0A9P8RHI1"/>
<gene>
    <name evidence="6" type="ORF">BKA67DRAFT_526431</name>
</gene>
<dbReference type="OrthoDB" id="439943at2759"/>
<dbReference type="PIRSF" id="PIRSF018153">
    <property type="entry name" value="Glyco_trans_15"/>
    <property type="match status" value="1"/>
</dbReference>
<dbReference type="SUPFAM" id="SSF53448">
    <property type="entry name" value="Nucleotide-diphospho-sugar transferases"/>
    <property type="match status" value="1"/>
</dbReference>
<keyword evidence="5" id="KW-0472">Membrane</keyword>
<evidence type="ECO:0000256" key="5">
    <source>
        <dbReference type="SAM" id="Phobius"/>
    </source>
</evidence>
<evidence type="ECO:0000256" key="2">
    <source>
        <dbReference type="ARBA" id="ARBA00022676"/>
    </source>
</evidence>
<keyword evidence="5" id="KW-0812">Transmembrane</keyword>
<comment type="similarity">
    <text evidence="1">Belongs to the glycosyltransferase 15 family.</text>
</comment>
<dbReference type="GO" id="GO:0000032">
    <property type="term" value="P:cell wall mannoprotein biosynthetic process"/>
    <property type="evidence" value="ECO:0007669"/>
    <property type="project" value="TreeGrafter"/>
</dbReference>
<dbReference type="InterPro" id="IPR029044">
    <property type="entry name" value="Nucleotide-diphossugar_trans"/>
</dbReference>
<protein>
    <submittedName>
        <fullName evidence="6">Glycolipid 2-alpha-mannosyltransferase</fullName>
    </submittedName>
</protein>
<dbReference type="PANTHER" id="PTHR31121">
    <property type="entry name" value="ALPHA-1,2 MANNOSYLTRANSFERASE KTR1"/>
    <property type="match status" value="1"/>
</dbReference>
<feature type="active site" description="Nucleophile" evidence="4">
    <location>
        <position position="285"/>
    </location>
</feature>
<evidence type="ECO:0000313" key="7">
    <source>
        <dbReference type="Proteomes" id="UP000758603"/>
    </source>
</evidence>
<dbReference type="GeneID" id="70127645"/>
<keyword evidence="7" id="KW-1185">Reference proteome</keyword>
<sequence length="420" mass="49105">MLRRRVRHLRLRPVFWIGLAILVEIWIHTSKFRIPTPDHDIDPPFYSGCQEPNTNMSRENAVIVMLARNAEATKAQHSVASLERRFNRWFQYPYIFLNDEPWSDDFIAAIRATTNASTLFEVIPQEIWAFPSWMDRDKAQASINEQGDRGVHYGGLTTYHHMCRFFSGAFYTIDILKQYKYYWRLEPDVDFSCSITYDPFYEMAKHKKVYGYTIALEEEPATCPSLFREVSDWKAAHNIPTSDLWKASISPSKLPWLLRGFASWFSHRDRFGDQWNFCHYWSNFEIGDLDFFRGPSYQSLYEHLEKTGNFYFERWGDAAVHALAINMLVEPNKVHHFADFAYRHDLFYQCPANAPGGQLLKSELLNNAELVWAAEVAGGIGCRCDCDSRQRRNHSSYCLNKLREPTSPKRSWNAWLLGGL</sequence>
<accession>A0A9P8RHI1</accession>
<evidence type="ECO:0000256" key="4">
    <source>
        <dbReference type="PIRSR" id="PIRSR018153-1"/>
    </source>
</evidence>
<keyword evidence="2" id="KW-0328">Glycosyltransferase</keyword>
<evidence type="ECO:0000256" key="3">
    <source>
        <dbReference type="ARBA" id="ARBA00022679"/>
    </source>
</evidence>
<dbReference type="Proteomes" id="UP000758603">
    <property type="component" value="Unassembled WGS sequence"/>
</dbReference>
<evidence type="ECO:0000256" key="1">
    <source>
        <dbReference type="ARBA" id="ARBA00007677"/>
    </source>
</evidence>
<reference evidence="6" key="1">
    <citation type="journal article" date="2021" name="Nat. Commun.">
        <title>Genetic determinants of endophytism in the Arabidopsis root mycobiome.</title>
        <authorList>
            <person name="Mesny F."/>
            <person name="Miyauchi S."/>
            <person name="Thiergart T."/>
            <person name="Pickel B."/>
            <person name="Atanasova L."/>
            <person name="Karlsson M."/>
            <person name="Huettel B."/>
            <person name="Barry K.W."/>
            <person name="Haridas S."/>
            <person name="Chen C."/>
            <person name="Bauer D."/>
            <person name="Andreopoulos W."/>
            <person name="Pangilinan J."/>
            <person name="LaButti K."/>
            <person name="Riley R."/>
            <person name="Lipzen A."/>
            <person name="Clum A."/>
            <person name="Drula E."/>
            <person name="Henrissat B."/>
            <person name="Kohler A."/>
            <person name="Grigoriev I.V."/>
            <person name="Martin F.M."/>
            <person name="Hacquard S."/>
        </authorList>
    </citation>
    <scope>NUCLEOTIDE SEQUENCE</scope>
    <source>
        <strain evidence="6">MPI-SDFR-AT-0073</strain>
    </source>
</reference>
<name>A0A9P8RHI1_9PEZI</name>
<feature type="transmembrane region" description="Helical" evidence="5">
    <location>
        <begin position="9"/>
        <end position="27"/>
    </location>
</feature>
<dbReference type="RefSeq" id="XP_045952633.1">
    <property type="nucleotide sequence ID" value="XM_046098753.1"/>
</dbReference>
<dbReference type="GO" id="GO:0000026">
    <property type="term" value="F:alpha-1,2-mannosyltransferase activity"/>
    <property type="evidence" value="ECO:0007669"/>
    <property type="project" value="TreeGrafter"/>
</dbReference>
<dbReference type="Pfam" id="PF01793">
    <property type="entry name" value="Glyco_transf_15"/>
    <property type="match status" value="1"/>
</dbReference>
<keyword evidence="5" id="KW-1133">Transmembrane helix</keyword>
<dbReference type="GO" id="GO:0006487">
    <property type="term" value="P:protein N-linked glycosylation"/>
    <property type="evidence" value="ECO:0007669"/>
    <property type="project" value="TreeGrafter"/>
</dbReference>
<dbReference type="InterPro" id="IPR002685">
    <property type="entry name" value="Glyco_trans_15"/>
</dbReference>
<dbReference type="PANTHER" id="PTHR31121:SF2">
    <property type="entry name" value="MANNOSYLTRANSFERASE KTR5-RELATED"/>
    <property type="match status" value="1"/>
</dbReference>
<dbReference type="GO" id="GO:0016020">
    <property type="term" value="C:membrane"/>
    <property type="evidence" value="ECO:0007669"/>
    <property type="project" value="InterPro"/>
</dbReference>
<organism evidence="6 7">
    <name type="scientific">Truncatella angustata</name>
    <dbReference type="NCBI Taxonomy" id="152316"/>
    <lineage>
        <taxon>Eukaryota</taxon>
        <taxon>Fungi</taxon>
        <taxon>Dikarya</taxon>
        <taxon>Ascomycota</taxon>
        <taxon>Pezizomycotina</taxon>
        <taxon>Sordariomycetes</taxon>
        <taxon>Xylariomycetidae</taxon>
        <taxon>Amphisphaeriales</taxon>
        <taxon>Sporocadaceae</taxon>
        <taxon>Truncatella</taxon>
    </lineage>
</organism>
<evidence type="ECO:0000313" key="6">
    <source>
        <dbReference type="EMBL" id="KAH6646119.1"/>
    </source>
</evidence>
<proteinExistence type="inferred from homology"/>
<dbReference type="GO" id="GO:0005794">
    <property type="term" value="C:Golgi apparatus"/>
    <property type="evidence" value="ECO:0007669"/>
    <property type="project" value="TreeGrafter"/>
</dbReference>